<accession>A0A2P4QDU9</accession>
<evidence type="ECO:0000313" key="2">
    <source>
        <dbReference type="Proteomes" id="UP000018888"/>
    </source>
</evidence>
<gene>
    <name evidence="1" type="ORF">GLOIN_2v1769864</name>
</gene>
<protein>
    <submittedName>
        <fullName evidence="1">Uncharacterized protein</fullName>
    </submittedName>
</protein>
<dbReference type="AlphaFoldDB" id="A0A2P4QDU9"/>
<reference evidence="1 2" key="2">
    <citation type="journal article" date="2018" name="New Phytol.">
        <title>High intraspecific genome diversity in the model arbuscular mycorrhizal symbiont Rhizophagus irregularis.</title>
        <authorList>
            <person name="Chen E.C.H."/>
            <person name="Morin E."/>
            <person name="Beaudet D."/>
            <person name="Noel J."/>
            <person name="Yildirir G."/>
            <person name="Ndikumana S."/>
            <person name="Charron P."/>
            <person name="St-Onge C."/>
            <person name="Giorgi J."/>
            <person name="Kruger M."/>
            <person name="Marton T."/>
            <person name="Ropars J."/>
            <person name="Grigoriev I.V."/>
            <person name="Hainaut M."/>
            <person name="Henrissat B."/>
            <person name="Roux C."/>
            <person name="Martin F."/>
            <person name="Corradi N."/>
        </authorList>
    </citation>
    <scope>NUCLEOTIDE SEQUENCE [LARGE SCALE GENOMIC DNA]</scope>
    <source>
        <strain evidence="1 2">DAOM 197198</strain>
    </source>
</reference>
<proteinExistence type="predicted"/>
<comment type="caution">
    <text evidence="1">The sequence shown here is derived from an EMBL/GenBank/DDBJ whole genome shotgun (WGS) entry which is preliminary data.</text>
</comment>
<name>A0A2P4QDU9_RHIID</name>
<evidence type="ECO:0000313" key="1">
    <source>
        <dbReference type="EMBL" id="POG75819.1"/>
    </source>
</evidence>
<organism evidence="1 2">
    <name type="scientific">Rhizophagus irregularis (strain DAOM 181602 / DAOM 197198 / MUCL 43194)</name>
    <name type="common">Arbuscular mycorrhizal fungus</name>
    <name type="synonym">Glomus intraradices</name>
    <dbReference type="NCBI Taxonomy" id="747089"/>
    <lineage>
        <taxon>Eukaryota</taxon>
        <taxon>Fungi</taxon>
        <taxon>Fungi incertae sedis</taxon>
        <taxon>Mucoromycota</taxon>
        <taxon>Glomeromycotina</taxon>
        <taxon>Glomeromycetes</taxon>
        <taxon>Glomerales</taxon>
        <taxon>Glomeraceae</taxon>
        <taxon>Rhizophagus</taxon>
    </lineage>
</organism>
<reference evidence="1 2" key="1">
    <citation type="journal article" date="2013" name="Proc. Natl. Acad. Sci. U.S.A.">
        <title>Genome of an arbuscular mycorrhizal fungus provides insight into the oldest plant symbiosis.</title>
        <authorList>
            <person name="Tisserant E."/>
            <person name="Malbreil M."/>
            <person name="Kuo A."/>
            <person name="Kohler A."/>
            <person name="Symeonidi A."/>
            <person name="Balestrini R."/>
            <person name="Charron P."/>
            <person name="Duensing N."/>
            <person name="Frei Dit Frey N."/>
            <person name="Gianinazzi-Pearson V."/>
            <person name="Gilbert L.B."/>
            <person name="Handa Y."/>
            <person name="Herr J.R."/>
            <person name="Hijri M."/>
            <person name="Koul R."/>
            <person name="Kawaguchi M."/>
            <person name="Krajinski F."/>
            <person name="Lammers P.J."/>
            <person name="Masclaux F.G."/>
            <person name="Murat C."/>
            <person name="Morin E."/>
            <person name="Ndikumana S."/>
            <person name="Pagni M."/>
            <person name="Petitpierre D."/>
            <person name="Requena N."/>
            <person name="Rosikiewicz P."/>
            <person name="Riley R."/>
            <person name="Saito K."/>
            <person name="San Clemente H."/>
            <person name="Shapiro H."/>
            <person name="van Tuinen D."/>
            <person name="Becard G."/>
            <person name="Bonfante P."/>
            <person name="Paszkowski U."/>
            <person name="Shachar-Hill Y.Y."/>
            <person name="Tuskan G.A."/>
            <person name="Young P.W."/>
            <person name="Sanders I.R."/>
            <person name="Henrissat B."/>
            <person name="Rensing S.A."/>
            <person name="Grigoriev I.V."/>
            <person name="Corradi N."/>
            <person name="Roux C."/>
            <person name="Martin F."/>
        </authorList>
    </citation>
    <scope>NUCLEOTIDE SEQUENCE [LARGE SCALE GENOMIC DNA]</scope>
    <source>
        <strain evidence="1 2">DAOM 197198</strain>
    </source>
</reference>
<sequence length="83" mass="9525">MKYSSLESSQQDESNGSKIAFLELIFNEKLRDFYSLISDKLTCFSSIFWDFIRTKKDSFGVDSLTTYSGRVCLALIMKRSASQ</sequence>
<keyword evidence="2" id="KW-1185">Reference proteome</keyword>
<dbReference type="Proteomes" id="UP000018888">
    <property type="component" value="Unassembled WGS sequence"/>
</dbReference>
<dbReference type="EMBL" id="AUPC02000057">
    <property type="protein sequence ID" value="POG75819.1"/>
    <property type="molecule type" value="Genomic_DNA"/>
</dbReference>